<evidence type="ECO:0000313" key="3">
    <source>
        <dbReference type="Proteomes" id="UP001178507"/>
    </source>
</evidence>
<feature type="region of interest" description="Disordered" evidence="1">
    <location>
        <begin position="275"/>
        <end position="338"/>
    </location>
</feature>
<organism evidence="2 3">
    <name type="scientific">Effrenium voratum</name>
    <dbReference type="NCBI Taxonomy" id="2562239"/>
    <lineage>
        <taxon>Eukaryota</taxon>
        <taxon>Sar</taxon>
        <taxon>Alveolata</taxon>
        <taxon>Dinophyceae</taxon>
        <taxon>Suessiales</taxon>
        <taxon>Symbiodiniaceae</taxon>
        <taxon>Effrenium</taxon>
    </lineage>
</organism>
<gene>
    <name evidence="2" type="ORF">EVOR1521_LOCUS29161</name>
</gene>
<dbReference type="AlphaFoldDB" id="A0AA36JKS6"/>
<evidence type="ECO:0000256" key="1">
    <source>
        <dbReference type="SAM" id="MobiDB-lite"/>
    </source>
</evidence>
<proteinExistence type="predicted"/>
<accession>A0AA36JKS6</accession>
<keyword evidence="3" id="KW-1185">Reference proteome</keyword>
<comment type="caution">
    <text evidence="2">The sequence shown here is derived from an EMBL/GenBank/DDBJ whole genome shotgun (WGS) entry which is preliminary data.</text>
</comment>
<protein>
    <submittedName>
        <fullName evidence="2">Uncharacterized protein</fullName>
    </submittedName>
</protein>
<sequence length="338" mass="37416">MAQRLAPWPQHGGVFTAFGEAVDLVLEAESEEVDMEDETWTWAERAQIWRQRHHTKALGRAAQQLQGSVSQRMRELEAWRSSGRGDLPIELDLVLPVAVTLRTAELRQLADPAAWDERCCLAKDVGEHLKAGWCLMGGEALDDFAEELHGTAHQAALQRLQELTKGRLPFSVDCSHSLALGMPILEAAGWQMRLLAGWVARQRARQRAEEFCSRSFGQAMLAESTAREKRRLAAEGFHAAAVAQQHNLEQPLLPARYEDRLPWVEYRTAERLVASSRSHLARRSRQAKATRSVQGGQGGQGRGHGVDGFDTSSPAAFWSKAPAPPRLPPPPPPPPPPP</sequence>
<feature type="compositionally biased region" description="Pro residues" evidence="1">
    <location>
        <begin position="322"/>
        <end position="338"/>
    </location>
</feature>
<evidence type="ECO:0000313" key="2">
    <source>
        <dbReference type="EMBL" id="CAJ1407474.1"/>
    </source>
</evidence>
<name>A0AA36JKS6_9DINO</name>
<reference evidence="2" key="1">
    <citation type="submission" date="2023-08" db="EMBL/GenBank/DDBJ databases">
        <authorList>
            <person name="Chen Y."/>
            <person name="Shah S."/>
            <person name="Dougan E. K."/>
            <person name="Thang M."/>
            <person name="Chan C."/>
        </authorList>
    </citation>
    <scope>NUCLEOTIDE SEQUENCE</scope>
</reference>
<dbReference type="EMBL" id="CAUJNA010003673">
    <property type="protein sequence ID" value="CAJ1407474.1"/>
    <property type="molecule type" value="Genomic_DNA"/>
</dbReference>
<feature type="compositionally biased region" description="Basic residues" evidence="1">
    <location>
        <begin position="279"/>
        <end position="288"/>
    </location>
</feature>
<dbReference type="Proteomes" id="UP001178507">
    <property type="component" value="Unassembled WGS sequence"/>
</dbReference>